<dbReference type="PROSITE" id="PS50987">
    <property type="entry name" value="HTH_ARSR_2"/>
    <property type="match status" value="1"/>
</dbReference>
<evidence type="ECO:0000313" key="5">
    <source>
        <dbReference type="EMBL" id="MCY0963595.1"/>
    </source>
</evidence>
<dbReference type="SMART" id="SM00418">
    <property type="entry name" value="HTH_ARSR"/>
    <property type="match status" value="1"/>
</dbReference>
<keyword evidence="1" id="KW-0805">Transcription regulation</keyword>
<evidence type="ECO:0000256" key="2">
    <source>
        <dbReference type="ARBA" id="ARBA00023125"/>
    </source>
</evidence>
<dbReference type="NCBIfam" id="NF033788">
    <property type="entry name" value="HTH_metalloreg"/>
    <property type="match status" value="1"/>
</dbReference>
<sequence>MTISPPNADQGATRHLDDHRQQAVQLLKALANEHRLTILCHLREGEISVTELGSHLPLSQSALSQHLACLRAEQLVACRREAQSMYYHIADNKAERVIQLLNELYGQPETGGQNV</sequence>
<dbReference type="SUPFAM" id="SSF46785">
    <property type="entry name" value="Winged helix' DNA-binding domain"/>
    <property type="match status" value="1"/>
</dbReference>
<dbReference type="CDD" id="cd00090">
    <property type="entry name" value="HTH_ARSR"/>
    <property type="match status" value="1"/>
</dbReference>
<dbReference type="InterPro" id="IPR036388">
    <property type="entry name" value="WH-like_DNA-bd_sf"/>
</dbReference>
<dbReference type="GO" id="GO:0003677">
    <property type="term" value="F:DNA binding"/>
    <property type="evidence" value="ECO:0007669"/>
    <property type="project" value="UniProtKB-KW"/>
</dbReference>
<evidence type="ECO:0000256" key="3">
    <source>
        <dbReference type="ARBA" id="ARBA00023163"/>
    </source>
</evidence>
<feature type="domain" description="HTH arsR-type" evidence="4">
    <location>
        <begin position="16"/>
        <end position="109"/>
    </location>
</feature>
<evidence type="ECO:0000259" key="4">
    <source>
        <dbReference type="PROSITE" id="PS50987"/>
    </source>
</evidence>
<dbReference type="Proteomes" id="UP001150830">
    <property type="component" value="Unassembled WGS sequence"/>
</dbReference>
<name>A0A9X3EBB6_9GAMM</name>
<reference evidence="5" key="1">
    <citation type="submission" date="2022-11" db="EMBL/GenBank/DDBJ databases">
        <title>Parathalassolutuus dongxingensis gen. nov., sp. nov., a novel member of family Oceanospirillaceae isolated from a coastal shrimp pond in Guangxi, China.</title>
        <authorList>
            <person name="Chen H."/>
        </authorList>
    </citation>
    <scope>NUCLEOTIDE SEQUENCE</scope>
    <source>
        <strain evidence="5">G-43</strain>
    </source>
</reference>
<dbReference type="GO" id="GO:0003700">
    <property type="term" value="F:DNA-binding transcription factor activity"/>
    <property type="evidence" value="ECO:0007669"/>
    <property type="project" value="InterPro"/>
</dbReference>
<dbReference type="InterPro" id="IPR001845">
    <property type="entry name" value="HTH_ArsR_DNA-bd_dom"/>
</dbReference>
<keyword evidence="3" id="KW-0804">Transcription</keyword>
<dbReference type="AlphaFoldDB" id="A0A9X3EBB6"/>
<dbReference type="InterPro" id="IPR051081">
    <property type="entry name" value="HTH_MetalResp_TranReg"/>
</dbReference>
<dbReference type="Pfam" id="PF01022">
    <property type="entry name" value="HTH_5"/>
    <property type="match status" value="1"/>
</dbReference>
<dbReference type="RefSeq" id="WP_283171815.1">
    <property type="nucleotide sequence ID" value="NZ_JAPNOA010000003.1"/>
</dbReference>
<comment type="caution">
    <text evidence="5">The sequence shown here is derived from an EMBL/GenBank/DDBJ whole genome shotgun (WGS) entry which is preliminary data.</text>
</comment>
<evidence type="ECO:0000256" key="1">
    <source>
        <dbReference type="ARBA" id="ARBA00023015"/>
    </source>
</evidence>
<dbReference type="Gene3D" id="1.10.10.10">
    <property type="entry name" value="Winged helix-like DNA-binding domain superfamily/Winged helix DNA-binding domain"/>
    <property type="match status" value="1"/>
</dbReference>
<dbReference type="EMBL" id="JAPNOA010000003">
    <property type="protein sequence ID" value="MCY0963595.1"/>
    <property type="molecule type" value="Genomic_DNA"/>
</dbReference>
<proteinExistence type="predicted"/>
<dbReference type="PANTHER" id="PTHR33154">
    <property type="entry name" value="TRANSCRIPTIONAL REGULATOR, ARSR FAMILY"/>
    <property type="match status" value="1"/>
</dbReference>
<protein>
    <submittedName>
        <fullName evidence="5">Metalloregulator ArsR/SmtB family transcription factor</fullName>
    </submittedName>
</protein>
<keyword evidence="2" id="KW-0238">DNA-binding</keyword>
<dbReference type="InterPro" id="IPR036390">
    <property type="entry name" value="WH_DNA-bd_sf"/>
</dbReference>
<evidence type="ECO:0000313" key="6">
    <source>
        <dbReference type="Proteomes" id="UP001150830"/>
    </source>
</evidence>
<dbReference type="InterPro" id="IPR011991">
    <property type="entry name" value="ArsR-like_HTH"/>
</dbReference>
<keyword evidence="6" id="KW-1185">Reference proteome</keyword>
<organism evidence="5 6">
    <name type="scientific">Parathalassolituus penaei</name>
    <dbReference type="NCBI Taxonomy" id="2997323"/>
    <lineage>
        <taxon>Bacteria</taxon>
        <taxon>Pseudomonadati</taxon>
        <taxon>Pseudomonadota</taxon>
        <taxon>Gammaproteobacteria</taxon>
        <taxon>Oceanospirillales</taxon>
        <taxon>Oceanospirillaceae</taxon>
        <taxon>Parathalassolituus</taxon>
    </lineage>
</organism>
<dbReference type="PRINTS" id="PR00778">
    <property type="entry name" value="HTHARSR"/>
</dbReference>
<gene>
    <name evidence="5" type="ORF">OUO13_00085</name>
</gene>
<dbReference type="PANTHER" id="PTHR33154:SF28">
    <property type="entry name" value="HTH-TYPE TRANSCRIPTIONAL REGULATOR YGAV-RELATED"/>
    <property type="match status" value="1"/>
</dbReference>
<accession>A0A9X3EBB6</accession>